<organism evidence="1 2">
    <name type="scientific">Dinothrombium tinctorium</name>
    <dbReference type="NCBI Taxonomy" id="1965070"/>
    <lineage>
        <taxon>Eukaryota</taxon>
        <taxon>Metazoa</taxon>
        <taxon>Ecdysozoa</taxon>
        <taxon>Arthropoda</taxon>
        <taxon>Chelicerata</taxon>
        <taxon>Arachnida</taxon>
        <taxon>Acari</taxon>
        <taxon>Acariformes</taxon>
        <taxon>Trombidiformes</taxon>
        <taxon>Prostigmata</taxon>
        <taxon>Anystina</taxon>
        <taxon>Parasitengona</taxon>
        <taxon>Trombidioidea</taxon>
        <taxon>Trombidiidae</taxon>
        <taxon>Dinothrombium</taxon>
    </lineage>
</organism>
<proteinExistence type="predicted"/>
<evidence type="ECO:0000313" key="2">
    <source>
        <dbReference type="Proteomes" id="UP000285301"/>
    </source>
</evidence>
<name>A0A3S3PIQ4_9ACAR</name>
<accession>A0A3S3PIQ4</accession>
<reference evidence="1 2" key="1">
    <citation type="journal article" date="2018" name="Gigascience">
        <title>Genomes of trombidid mites reveal novel predicted allergens and laterally-transferred genes associated with secondary metabolism.</title>
        <authorList>
            <person name="Dong X."/>
            <person name="Chaisiri K."/>
            <person name="Xia D."/>
            <person name="Armstrong S.D."/>
            <person name="Fang Y."/>
            <person name="Donnelly M.J."/>
            <person name="Kadowaki T."/>
            <person name="McGarry J.W."/>
            <person name="Darby A.C."/>
            <person name="Makepeace B.L."/>
        </authorList>
    </citation>
    <scope>NUCLEOTIDE SEQUENCE [LARGE SCALE GENOMIC DNA]</scope>
    <source>
        <strain evidence="1">UoL-WK</strain>
    </source>
</reference>
<gene>
    <name evidence="1" type="ORF">B4U79_05172</name>
</gene>
<comment type="caution">
    <text evidence="1">The sequence shown here is derived from an EMBL/GenBank/DDBJ whole genome shotgun (WGS) entry which is preliminary data.</text>
</comment>
<dbReference type="Proteomes" id="UP000285301">
    <property type="component" value="Unassembled WGS sequence"/>
</dbReference>
<keyword evidence="2" id="KW-1185">Reference proteome</keyword>
<evidence type="ECO:0000313" key="1">
    <source>
        <dbReference type="EMBL" id="RWS01926.1"/>
    </source>
</evidence>
<dbReference type="AlphaFoldDB" id="A0A3S3PIQ4"/>
<dbReference type="EMBL" id="NCKU01008404">
    <property type="protein sequence ID" value="RWS01926.1"/>
    <property type="molecule type" value="Genomic_DNA"/>
</dbReference>
<protein>
    <submittedName>
        <fullName evidence="1">Uncharacterized protein</fullName>
    </submittedName>
</protein>
<sequence>MIIHFHHLRLNSKQKFFIQMLIAIGYVL</sequence>